<dbReference type="EMBL" id="JASBWR010000042">
    <property type="protein sequence ID" value="KAJ9104121.1"/>
    <property type="molecule type" value="Genomic_DNA"/>
</dbReference>
<proteinExistence type="predicted"/>
<sequence>MLTLVPVLAYESDEIQHPSSDPFEPTNYNEFRRMSDKVKRHEVERTGQLSPTTERLLKGCKQLILAGDLIAQNAHDNSPIIAERRKRQAMANRVIQTGGVITIQDAKGMKRAREGVEAEKEEKAEKRCQAKRNKLIAADNKKRKQQAYQPFLITSIRFSTRTISTGKHSSNPAITRSGIGPMLIELRIHQKLVLRVVGISRMRLKTTGMRWDSVLGTRKTIRSCKKPIVDNYIVTVAQSSCIL</sequence>
<keyword evidence="2" id="KW-1185">Reference proteome</keyword>
<dbReference type="Proteomes" id="UP001241377">
    <property type="component" value="Unassembled WGS sequence"/>
</dbReference>
<evidence type="ECO:0000313" key="1">
    <source>
        <dbReference type="EMBL" id="KAJ9104121.1"/>
    </source>
</evidence>
<evidence type="ECO:0000313" key="2">
    <source>
        <dbReference type="Proteomes" id="UP001241377"/>
    </source>
</evidence>
<comment type="caution">
    <text evidence="1">The sequence shown here is derived from an EMBL/GenBank/DDBJ whole genome shotgun (WGS) entry which is preliminary data.</text>
</comment>
<gene>
    <name evidence="1" type="ORF">QFC19_004105</name>
</gene>
<organism evidence="1 2">
    <name type="scientific">Naganishia cerealis</name>
    <dbReference type="NCBI Taxonomy" id="610337"/>
    <lineage>
        <taxon>Eukaryota</taxon>
        <taxon>Fungi</taxon>
        <taxon>Dikarya</taxon>
        <taxon>Basidiomycota</taxon>
        <taxon>Agaricomycotina</taxon>
        <taxon>Tremellomycetes</taxon>
        <taxon>Filobasidiales</taxon>
        <taxon>Filobasidiaceae</taxon>
        <taxon>Naganishia</taxon>
    </lineage>
</organism>
<protein>
    <submittedName>
        <fullName evidence="1">Uncharacterized protein</fullName>
    </submittedName>
</protein>
<reference evidence="1" key="1">
    <citation type="submission" date="2023-04" db="EMBL/GenBank/DDBJ databases">
        <title>Draft Genome sequencing of Naganishia species isolated from polar environments using Oxford Nanopore Technology.</title>
        <authorList>
            <person name="Leo P."/>
            <person name="Venkateswaran K."/>
        </authorList>
    </citation>
    <scope>NUCLEOTIDE SEQUENCE</scope>
    <source>
        <strain evidence="1">MNA-CCFEE 5261</strain>
    </source>
</reference>
<accession>A0ACC2VYB3</accession>
<name>A0ACC2VYB3_9TREE</name>